<reference evidence="5 6" key="1">
    <citation type="journal article" date="2014" name="Int. J. Syst. Evol. Microbiol.">
        <title>Complete genome sequence of Corynebacterium casei LMG S-19264T (=DSM 44701T), isolated from a smear-ripened cheese.</title>
        <authorList>
            <consortium name="US DOE Joint Genome Institute (JGI-PGF)"/>
            <person name="Walter F."/>
            <person name="Albersmeier A."/>
            <person name="Kalinowski J."/>
            <person name="Ruckert C."/>
        </authorList>
    </citation>
    <scope>NUCLEOTIDE SEQUENCE [LARGE SCALE GENOMIC DNA]</scope>
    <source>
        <strain evidence="5 6">KCTC 12866</strain>
    </source>
</reference>
<feature type="chain" id="PRO_5035300185" evidence="3">
    <location>
        <begin position="21"/>
        <end position="526"/>
    </location>
</feature>
<dbReference type="AlphaFoldDB" id="A0A8J3GB56"/>
<dbReference type="InterPro" id="IPR013108">
    <property type="entry name" value="Amidohydro_3"/>
</dbReference>
<dbReference type="Proteomes" id="UP000598271">
    <property type="component" value="Unassembled WGS sequence"/>
</dbReference>
<gene>
    <name evidence="5" type="ORF">GCM10007390_36780</name>
</gene>
<dbReference type="GO" id="GO:0006046">
    <property type="term" value="P:N-acetylglucosamine catabolic process"/>
    <property type="evidence" value="ECO:0007669"/>
    <property type="project" value="TreeGrafter"/>
</dbReference>
<dbReference type="Gene3D" id="3.30.1490.130">
    <property type="entry name" value="D-aminoacylase. Domain 3"/>
    <property type="match status" value="1"/>
</dbReference>
<dbReference type="Gene3D" id="3.20.20.140">
    <property type="entry name" value="Metal-dependent hydrolases"/>
    <property type="match status" value="1"/>
</dbReference>
<accession>A0A8J3GB56</accession>
<organism evidence="5 6">
    <name type="scientific">Persicitalea jodogahamensis</name>
    <dbReference type="NCBI Taxonomy" id="402147"/>
    <lineage>
        <taxon>Bacteria</taxon>
        <taxon>Pseudomonadati</taxon>
        <taxon>Bacteroidota</taxon>
        <taxon>Cytophagia</taxon>
        <taxon>Cytophagales</taxon>
        <taxon>Spirosomataceae</taxon>
        <taxon>Persicitalea</taxon>
    </lineage>
</organism>
<evidence type="ECO:0000259" key="4">
    <source>
        <dbReference type="Pfam" id="PF07969"/>
    </source>
</evidence>
<dbReference type="SUPFAM" id="SSF51556">
    <property type="entry name" value="Metallo-dependent hydrolases"/>
    <property type="match status" value="1"/>
</dbReference>
<sequence>MRSFLSLLLGLVLLSGPAFSQTYDVLIKNGRIIDGTGNSWYYGNIAVQGGKIAAIGKLDKAEAKRVIDAKGLVVAPGFIDVHAHIEGDEMVTPTADNFIHDGVTSVVTGNCGGSSLDMARYFARLDSVKTSINVASLIGHNTVRRAVMGDAQRDPTVAELAQMEALVEKAMREGAVGLSTGLIYVPGTYSKTPEVVALAKAAAKHGGVYASHIRDEGDNVTEAVSEAIAIGRDANMPVEISHFKVTYKPNWGRSVETLALVDNARKEGLDVTVDQYPYVASSTSLDTTVPTWAFSGGRDSLHARLKDPVIRKQIKQQMADRLKEKQLKSFSYAQVARYGPDISYNGKNISEINQLKGRKSKPMEEAETILEMVESVGRTQMVFFSMDEKDLVRIMQYPFAMVASDAGIAKFGSGMPHPRAYGTNARVLGRYVHDQKVIRLEEAIRRMTSLPAQKFGLRDRGLLLPGMAADIVVFDEATVGDAAEFANPHVYSVGFKYVLVNGEVTVEEGKHTGVRSGGTLKSAEVL</sequence>
<dbReference type="InterPro" id="IPR011059">
    <property type="entry name" value="Metal-dep_hydrolase_composite"/>
</dbReference>
<evidence type="ECO:0000313" key="6">
    <source>
        <dbReference type="Proteomes" id="UP000598271"/>
    </source>
</evidence>
<name>A0A8J3GB56_9BACT</name>
<keyword evidence="2" id="KW-0378">Hydrolase</keyword>
<feature type="signal peptide" evidence="3">
    <location>
        <begin position="1"/>
        <end position="20"/>
    </location>
</feature>
<dbReference type="GO" id="GO:0008448">
    <property type="term" value="F:N-acetylglucosamine-6-phosphate deacetylase activity"/>
    <property type="evidence" value="ECO:0007669"/>
    <property type="project" value="TreeGrafter"/>
</dbReference>
<dbReference type="Gene3D" id="2.30.40.10">
    <property type="entry name" value="Urease, subunit C, domain 1"/>
    <property type="match status" value="1"/>
</dbReference>
<comment type="similarity">
    <text evidence="1">Belongs to the metallo-dependent hydrolases superfamily. NagA family.</text>
</comment>
<dbReference type="RefSeq" id="WP_189566024.1">
    <property type="nucleotide sequence ID" value="NZ_BMXF01000004.1"/>
</dbReference>
<dbReference type="CDD" id="cd01297">
    <property type="entry name" value="D-aminoacylase"/>
    <property type="match status" value="1"/>
</dbReference>
<dbReference type="InterPro" id="IPR023100">
    <property type="entry name" value="D-aminoacylase_insert_dom_sf"/>
</dbReference>
<evidence type="ECO:0000256" key="3">
    <source>
        <dbReference type="SAM" id="SignalP"/>
    </source>
</evidence>
<dbReference type="Pfam" id="PF07969">
    <property type="entry name" value="Amidohydro_3"/>
    <property type="match status" value="1"/>
</dbReference>
<protein>
    <submittedName>
        <fullName evidence="5">Aminoacylase</fullName>
    </submittedName>
</protein>
<dbReference type="PANTHER" id="PTHR11113:SF14">
    <property type="entry name" value="N-ACETYLGLUCOSAMINE-6-PHOSPHATE DEACETYLASE"/>
    <property type="match status" value="1"/>
</dbReference>
<evidence type="ECO:0000256" key="2">
    <source>
        <dbReference type="ARBA" id="ARBA00022801"/>
    </source>
</evidence>
<feature type="domain" description="Amidohydrolase 3" evidence="4">
    <location>
        <begin position="65"/>
        <end position="506"/>
    </location>
</feature>
<comment type="caution">
    <text evidence="5">The sequence shown here is derived from an EMBL/GenBank/DDBJ whole genome shotgun (WGS) entry which is preliminary data.</text>
</comment>
<evidence type="ECO:0000256" key="1">
    <source>
        <dbReference type="ARBA" id="ARBA00010716"/>
    </source>
</evidence>
<keyword evidence="6" id="KW-1185">Reference proteome</keyword>
<proteinExistence type="inferred from homology"/>
<evidence type="ECO:0000313" key="5">
    <source>
        <dbReference type="EMBL" id="GHB79423.1"/>
    </source>
</evidence>
<keyword evidence="3" id="KW-0732">Signal</keyword>
<dbReference type="SUPFAM" id="SSF51338">
    <property type="entry name" value="Composite domain of metallo-dependent hydrolases"/>
    <property type="match status" value="1"/>
</dbReference>
<dbReference type="EMBL" id="BMXF01000004">
    <property type="protein sequence ID" value="GHB79423.1"/>
    <property type="molecule type" value="Genomic_DNA"/>
</dbReference>
<dbReference type="PANTHER" id="PTHR11113">
    <property type="entry name" value="N-ACETYLGLUCOSAMINE-6-PHOSPHATE DEACETYLASE"/>
    <property type="match status" value="1"/>
</dbReference>
<dbReference type="InterPro" id="IPR032466">
    <property type="entry name" value="Metal_Hydrolase"/>
</dbReference>